<dbReference type="RefSeq" id="WP_207674427.1">
    <property type="nucleotide sequence ID" value="NZ_JAFREM010000024.1"/>
</dbReference>
<evidence type="ECO:0000313" key="1">
    <source>
        <dbReference type="EMBL" id="MBO1307427.1"/>
    </source>
</evidence>
<proteinExistence type="predicted"/>
<evidence type="ECO:0000313" key="2">
    <source>
        <dbReference type="Proteomes" id="UP000664601"/>
    </source>
</evidence>
<evidence type="ECO:0008006" key="3">
    <source>
        <dbReference type="Google" id="ProtNLM"/>
    </source>
</evidence>
<keyword evidence="2" id="KW-1185">Reference proteome</keyword>
<sequence length="123" mass="14059">MDRLSVYKTYVEFSDGSGEKAHPIIILANNSTELSLEKYVLAVYSFKEKFNAKGKQDFYKKILYEIKDAEVAGLDPNLVSYANIADVRIYPFKNLLEEAKYLGELSIRDSLGVITKYNDYHST</sequence>
<dbReference type="EMBL" id="JAFREM010000024">
    <property type="protein sequence ID" value="MBO1307427.1"/>
    <property type="molecule type" value="Genomic_DNA"/>
</dbReference>
<reference evidence="1 2" key="1">
    <citation type="submission" date="2021-03" db="EMBL/GenBank/DDBJ databases">
        <title>Enterococcal diversity collection.</title>
        <authorList>
            <person name="Gilmore M.S."/>
            <person name="Schwartzman J."/>
            <person name="Van Tyne D."/>
            <person name="Martin M."/>
            <person name="Earl A.M."/>
            <person name="Manson A.L."/>
            <person name="Straub T."/>
            <person name="Salamzade R."/>
            <person name="Saavedra J."/>
            <person name="Lebreton F."/>
            <person name="Prichula J."/>
            <person name="Schaufler K."/>
            <person name="Gaca A."/>
            <person name="Sgardioli B."/>
            <person name="Wagenaar J."/>
            <person name="Strong T."/>
        </authorList>
    </citation>
    <scope>NUCLEOTIDE SEQUENCE [LARGE SCALE GENOMIC DNA]</scope>
    <source>
        <strain evidence="1 2">669A</strain>
    </source>
</reference>
<comment type="caution">
    <text evidence="1">The sequence shown here is derived from an EMBL/GenBank/DDBJ whole genome shotgun (WGS) entry which is preliminary data.</text>
</comment>
<dbReference type="Proteomes" id="UP000664601">
    <property type="component" value="Unassembled WGS sequence"/>
</dbReference>
<name>A0ABS3LCR5_9ENTE</name>
<gene>
    <name evidence="1" type="ORF">JZO70_14715</name>
</gene>
<organism evidence="1 2">
    <name type="scientific">Candidatus Enterococcus moelleringii</name>
    <dbReference type="NCBI Taxonomy" id="2815325"/>
    <lineage>
        <taxon>Bacteria</taxon>
        <taxon>Bacillati</taxon>
        <taxon>Bacillota</taxon>
        <taxon>Bacilli</taxon>
        <taxon>Lactobacillales</taxon>
        <taxon>Enterococcaceae</taxon>
        <taxon>Enterococcus</taxon>
    </lineage>
</organism>
<accession>A0ABS3LCR5</accession>
<protein>
    <recommendedName>
        <fullName evidence="3">Type II toxin-antitoxin system PemK/MazF family toxin</fullName>
    </recommendedName>
</protein>